<dbReference type="Proteomes" id="UP000236728">
    <property type="component" value="Unassembled WGS sequence"/>
</dbReference>
<dbReference type="OrthoDB" id="118698at2"/>
<evidence type="ECO:0000256" key="1">
    <source>
        <dbReference type="ARBA" id="ARBA00006817"/>
    </source>
</evidence>
<evidence type="ECO:0000313" key="3">
    <source>
        <dbReference type="EMBL" id="SEF93124.1"/>
    </source>
</evidence>
<name>A0A1H5W0S8_9BACT</name>
<feature type="domain" description="Activator of Hsp90 ATPase homologue 1/2-like C-terminal" evidence="2">
    <location>
        <begin position="26"/>
        <end position="156"/>
    </location>
</feature>
<reference evidence="3 4" key="1">
    <citation type="submission" date="2016-10" db="EMBL/GenBank/DDBJ databases">
        <authorList>
            <person name="de Groot N.N."/>
        </authorList>
    </citation>
    <scope>NUCLEOTIDE SEQUENCE [LARGE SCALE GENOMIC DNA]</scope>
    <source>
        <strain evidence="3 4">DSM 22489</strain>
    </source>
</reference>
<comment type="similarity">
    <text evidence="1">Belongs to the AHA1 family.</text>
</comment>
<dbReference type="InterPro" id="IPR023393">
    <property type="entry name" value="START-like_dom_sf"/>
</dbReference>
<evidence type="ECO:0000313" key="4">
    <source>
        <dbReference type="Proteomes" id="UP000236728"/>
    </source>
</evidence>
<proteinExistence type="inferred from homology"/>
<dbReference type="InterPro" id="IPR013538">
    <property type="entry name" value="ASHA1/2-like_C"/>
</dbReference>
<accession>A0A1H5W0S8</accession>
<dbReference type="Pfam" id="PF08327">
    <property type="entry name" value="AHSA1"/>
    <property type="match status" value="1"/>
</dbReference>
<dbReference type="AlphaFoldDB" id="A0A1H5W0S8"/>
<dbReference type="CDD" id="cd07814">
    <property type="entry name" value="SRPBCC_CalC_Aha1-like"/>
    <property type="match status" value="1"/>
</dbReference>
<dbReference type="EMBL" id="FNVA01000002">
    <property type="protein sequence ID" value="SEF93124.1"/>
    <property type="molecule type" value="Genomic_DNA"/>
</dbReference>
<dbReference type="Gene3D" id="3.30.530.20">
    <property type="match status" value="1"/>
</dbReference>
<keyword evidence="4" id="KW-1185">Reference proteome</keyword>
<dbReference type="SUPFAM" id="SSF55961">
    <property type="entry name" value="Bet v1-like"/>
    <property type="match status" value="1"/>
</dbReference>
<sequence length="159" mass="17695">MAVIPSSQPASPFSSVKLTRILRSNRQQAWDAWTCPEIMMKWWGPRDRICIGAELDVRVGGIIRLTDDTPPHAIPFPNVPRSVTGCGVFTEVVPCERMQFTWVTAFRSNEESLITVTFRDVEGGTEITVFHEKLPSDIAPAYDGGWSDTLVKLVALYAA</sequence>
<gene>
    <name evidence="3" type="ORF">SAMN05421819_1398</name>
</gene>
<protein>
    <submittedName>
        <fullName evidence="3">Uncharacterized conserved protein YndB, AHSA1/START domain</fullName>
    </submittedName>
</protein>
<dbReference type="RefSeq" id="WP_103932339.1">
    <property type="nucleotide sequence ID" value="NZ_FNVA01000002.1"/>
</dbReference>
<evidence type="ECO:0000259" key="2">
    <source>
        <dbReference type="Pfam" id="PF08327"/>
    </source>
</evidence>
<organism evidence="3 4">
    <name type="scientific">Bryocella elongata</name>
    <dbReference type="NCBI Taxonomy" id="863522"/>
    <lineage>
        <taxon>Bacteria</taxon>
        <taxon>Pseudomonadati</taxon>
        <taxon>Acidobacteriota</taxon>
        <taxon>Terriglobia</taxon>
        <taxon>Terriglobales</taxon>
        <taxon>Acidobacteriaceae</taxon>
        <taxon>Bryocella</taxon>
    </lineage>
</organism>